<proteinExistence type="predicted"/>
<keyword evidence="2" id="KW-1185">Reference proteome</keyword>
<sequence length="108" mass="12243">MDFEKLLKELKEEIVADAKEKFGEEGKLIVSDMKDYLKSSEEKLKKWAGLFIAGAIDKDELEWLLKSQKDLLVMKALVKAGVNKIKAGHYKNRVINIVLNKLVGLVVL</sequence>
<dbReference type="RefSeq" id="WP_316982537.1">
    <property type="nucleotide sequence ID" value="NZ_CP136521.1"/>
</dbReference>
<dbReference type="KEGG" id="hws:RNZ46_12685"/>
<evidence type="ECO:0000313" key="1">
    <source>
        <dbReference type="EMBL" id="WOD42846.1"/>
    </source>
</evidence>
<organism evidence="1 2">
    <name type="scientific">Hwangdonia lutea</name>
    <dbReference type="NCBI Taxonomy" id="3075823"/>
    <lineage>
        <taxon>Bacteria</taxon>
        <taxon>Pseudomonadati</taxon>
        <taxon>Bacteroidota</taxon>
        <taxon>Flavobacteriia</taxon>
        <taxon>Flavobacteriales</taxon>
        <taxon>Flavobacteriaceae</taxon>
        <taxon>Hwangdonia</taxon>
    </lineage>
</organism>
<accession>A0AA97EKS6</accession>
<name>A0AA97EKS6_9FLAO</name>
<dbReference type="AlphaFoldDB" id="A0AA97EKS6"/>
<evidence type="ECO:0000313" key="2">
    <source>
        <dbReference type="Proteomes" id="UP001302486"/>
    </source>
</evidence>
<reference evidence="2" key="1">
    <citation type="submission" date="2024-06" db="EMBL/GenBank/DDBJ databases">
        <title>Hwangdonia haimaensis gen. nov., sp. nov., a member of the family Flavobacteriaceae isolated from the haima cold seep.</title>
        <authorList>
            <person name="Li J."/>
        </authorList>
    </citation>
    <scope>NUCLEOTIDE SEQUENCE [LARGE SCALE GENOMIC DNA]</scope>
    <source>
        <strain evidence="2">SCSIO 19198</strain>
    </source>
</reference>
<dbReference type="EMBL" id="CP136521">
    <property type="protein sequence ID" value="WOD42846.1"/>
    <property type="molecule type" value="Genomic_DNA"/>
</dbReference>
<gene>
    <name evidence="1" type="ORF">RNZ46_12685</name>
</gene>
<protein>
    <submittedName>
        <fullName evidence="1">Uncharacterized protein</fullName>
    </submittedName>
</protein>
<dbReference type="Proteomes" id="UP001302486">
    <property type="component" value="Chromosome"/>
</dbReference>